<dbReference type="AlphaFoldDB" id="A0AAN7P9A1"/>
<keyword evidence="2" id="KW-1185">Reference proteome</keyword>
<sequence length="71" mass="8532">MQTSERDWSVTKTRTTRFVVTLKRPLFISRIFRKPVLINLYQTCCVINNNSRQLENRTNWYLLGYATSKFI</sequence>
<organism evidence="1 2">
    <name type="scientific">Aquatica leii</name>
    <dbReference type="NCBI Taxonomy" id="1421715"/>
    <lineage>
        <taxon>Eukaryota</taxon>
        <taxon>Metazoa</taxon>
        <taxon>Ecdysozoa</taxon>
        <taxon>Arthropoda</taxon>
        <taxon>Hexapoda</taxon>
        <taxon>Insecta</taxon>
        <taxon>Pterygota</taxon>
        <taxon>Neoptera</taxon>
        <taxon>Endopterygota</taxon>
        <taxon>Coleoptera</taxon>
        <taxon>Polyphaga</taxon>
        <taxon>Elateriformia</taxon>
        <taxon>Elateroidea</taxon>
        <taxon>Lampyridae</taxon>
        <taxon>Luciolinae</taxon>
        <taxon>Aquatica</taxon>
    </lineage>
</organism>
<gene>
    <name evidence="1" type="ORF">RN001_009877</name>
</gene>
<reference evidence="2" key="1">
    <citation type="submission" date="2023-01" db="EMBL/GenBank/DDBJ databases">
        <title>Key to firefly adult light organ development and bioluminescence: homeobox transcription factors regulate luciferase expression and transportation to peroxisome.</title>
        <authorList>
            <person name="Fu X."/>
        </authorList>
    </citation>
    <scope>NUCLEOTIDE SEQUENCE [LARGE SCALE GENOMIC DNA]</scope>
</reference>
<evidence type="ECO:0000313" key="1">
    <source>
        <dbReference type="EMBL" id="KAK4877371.1"/>
    </source>
</evidence>
<comment type="caution">
    <text evidence="1">The sequence shown here is derived from an EMBL/GenBank/DDBJ whole genome shotgun (WGS) entry which is preliminary data.</text>
</comment>
<dbReference type="Proteomes" id="UP001353858">
    <property type="component" value="Unassembled WGS sequence"/>
</dbReference>
<dbReference type="EMBL" id="JARPUR010000004">
    <property type="protein sequence ID" value="KAK4877371.1"/>
    <property type="molecule type" value="Genomic_DNA"/>
</dbReference>
<name>A0AAN7P9A1_9COLE</name>
<evidence type="ECO:0000313" key="2">
    <source>
        <dbReference type="Proteomes" id="UP001353858"/>
    </source>
</evidence>
<proteinExistence type="predicted"/>
<accession>A0AAN7P9A1</accession>
<protein>
    <submittedName>
        <fullName evidence="1">Uncharacterized protein</fullName>
    </submittedName>
</protein>